<feature type="region of interest" description="Disordered" evidence="1">
    <location>
        <begin position="17"/>
        <end position="80"/>
    </location>
</feature>
<feature type="compositionally biased region" description="Low complexity" evidence="1">
    <location>
        <begin position="66"/>
        <end position="75"/>
    </location>
</feature>
<feature type="signal peptide" evidence="2">
    <location>
        <begin position="1"/>
        <end position="21"/>
    </location>
</feature>
<dbReference type="AlphaFoldDB" id="A0A422QZ01"/>
<dbReference type="InterPro" id="IPR009683">
    <property type="entry name" value="Extensin-like_C"/>
</dbReference>
<evidence type="ECO:0000256" key="2">
    <source>
        <dbReference type="SAM" id="SignalP"/>
    </source>
</evidence>
<dbReference type="Proteomes" id="UP000238137">
    <property type="component" value="Unassembled WGS sequence"/>
</dbReference>
<protein>
    <submittedName>
        <fullName evidence="4">Extensin</fullName>
    </submittedName>
</protein>
<feature type="chain" id="PRO_5019445041" evidence="2">
    <location>
        <begin position="22"/>
        <end position="274"/>
    </location>
</feature>
<name>A0A422QZ01_9RHOB</name>
<comment type="caution">
    <text evidence="4">The sequence shown here is derived from an EMBL/GenBank/DDBJ whole genome shotgun (WGS) entry which is preliminary data.</text>
</comment>
<evidence type="ECO:0000313" key="4">
    <source>
        <dbReference type="EMBL" id="RNF35182.1"/>
    </source>
</evidence>
<evidence type="ECO:0000259" key="3">
    <source>
        <dbReference type="Pfam" id="PF06904"/>
    </source>
</evidence>
<dbReference type="OrthoDB" id="9809788at2"/>
<keyword evidence="5" id="KW-1185">Reference proteome</keyword>
<accession>A0A422QZ01</accession>
<organism evidence="4 5">
    <name type="scientific">Paracoccus methylarcula</name>
    <dbReference type="NCBI Taxonomy" id="72022"/>
    <lineage>
        <taxon>Bacteria</taxon>
        <taxon>Pseudomonadati</taxon>
        <taxon>Pseudomonadota</taxon>
        <taxon>Alphaproteobacteria</taxon>
        <taxon>Rhodobacterales</taxon>
        <taxon>Paracoccaceae</taxon>
        <taxon>Paracoccus</taxon>
    </lineage>
</organism>
<feature type="domain" description="Extensin-like C-terminal" evidence="3">
    <location>
        <begin position="92"/>
        <end position="274"/>
    </location>
</feature>
<dbReference type="EMBL" id="PXNQ02000003">
    <property type="protein sequence ID" value="RNF35182.1"/>
    <property type="molecule type" value="Genomic_DNA"/>
</dbReference>
<dbReference type="RefSeq" id="WP_106690536.1">
    <property type="nucleotide sequence ID" value="NZ_PXNQ02000003.1"/>
</dbReference>
<sequence length="274" mass="29678">MRRFWPILACLALGPVSGVPAQEAPPAPIRHDAPISSDTRPPTRPESDAPTPPGKPDEAPEPAEPRAPAQPVEEAGPPAWKDLRENDREYAACRLALSLLGSVYEEIQPVTDADDPDCGIARPLRVTEILPGLELEGGAEMRCDTARALGFWARDFLRPAAATLPDSPRLTGLRLGSTYSCRARAGTGKKRPKLSEHALGNAVDIAAFLFDGAEPLPVQPREDSGDRFEAFQRSARATACLYFTTVLGPGSNEAHDDHLHLDVKSRKNGWRLCQ</sequence>
<keyword evidence="2" id="KW-0732">Signal</keyword>
<proteinExistence type="predicted"/>
<reference evidence="4" key="1">
    <citation type="submission" date="2018-05" db="EMBL/GenBank/DDBJ databases">
        <title>Reclassification of Methylarcula marina and Methylarcula terricola as Paracoccus methylarcula sp.nov., comb.nov. and Paracoccus terricola comb.nov.</title>
        <authorList>
            <person name="Shmareva M.N."/>
            <person name="Doronina N.V."/>
            <person name="Vasilenko O.V."/>
            <person name="Tarlachkov S.V."/>
            <person name="Trotsenko Y.A."/>
        </authorList>
    </citation>
    <scope>NUCLEOTIDE SEQUENCE [LARGE SCALE GENOMIC DNA]</scope>
    <source>
        <strain evidence="4">VKM B-2159</strain>
    </source>
</reference>
<gene>
    <name evidence="4" type="ORF">A7A09_005960</name>
</gene>
<evidence type="ECO:0000256" key="1">
    <source>
        <dbReference type="SAM" id="MobiDB-lite"/>
    </source>
</evidence>
<dbReference type="Pfam" id="PF06904">
    <property type="entry name" value="Extensin-like_C"/>
    <property type="match status" value="1"/>
</dbReference>
<evidence type="ECO:0000313" key="5">
    <source>
        <dbReference type="Proteomes" id="UP000238137"/>
    </source>
</evidence>